<proteinExistence type="predicted"/>
<evidence type="ECO:0000259" key="2">
    <source>
        <dbReference type="Pfam" id="PF12395"/>
    </source>
</evidence>
<evidence type="ECO:0000313" key="3">
    <source>
        <dbReference type="EMBL" id="THE12052.1"/>
    </source>
</evidence>
<organism evidence="3 4">
    <name type="scientific">Bacillus timonensis</name>
    <dbReference type="NCBI Taxonomy" id="1033734"/>
    <lineage>
        <taxon>Bacteria</taxon>
        <taxon>Bacillati</taxon>
        <taxon>Bacillota</taxon>
        <taxon>Bacilli</taxon>
        <taxon>Bacillales</taxon>
        <taxon>Bacillaceae</taxon>
        <taxon>Bacillus</taxon>
    </lineage>
</organism>
<reference evidence="3 4" key="1">
    <citation type="journal article" date="2019" name="Indoor Air">
        <title>Impacts of indoor surface finishes on bacterial viability.</title>
        <authorList>
            <person name="Hu J."/>
            <person name="Maamar S.B."/>
            <person name="Glawe A.J."/>
            <person name="Gottel N."/>
            <person name="Gilbert J.A."/>
            <person name="Hartmann E.M."/>
        </authorList>
    </citation>
    <scope>NUCLEOTIDE SEQUENCE [LARGE SCALE GENOMIC DNA]</scope>
    <source>
        <strain evidence="3 4">AF060A6</strain>
    </source>
</reference>
<dbReference type="AlphaFoldDB" id="A0A4S3PT81"/>
<protein>
    <submittedName>
        <fullName evidence="3">DUF1835 domain-containing protein</fullName>
    </submittedName>
</protein>
<dbReference type="InterPro" id="IPR014973">
    <property type="entry name" value="DUF1835"/>
</dbReference>
<dbReference type="Pfam" id="PF08874">
    <property type="entry name" value="DUF1835"/>
    <property type="match status" value="1"/>
</dbReference>
<accession>A0A4S3PT81</accession>
<dbReference type="Proteomes" id="UP000306477">
    <property type="component" value="Unassembled WGS sequence"/>
</dbReference>
<gene>
    <name evidence="3" type="ORF">E1I69_12715</name>
</gene>
<feature type="domain" description="DUF1835" evidence="1">
    <location>
        <begin position="109"/>
        <end position="224"/>
    </location>
</feature>
<dbReference type="InterPro" id="IPR022123">
    <property type="entry name" value="DUF3658"/>
</dbReference>
<feature type="domain" description="DUF3658" evidence="2">
    <location>
        <begin position="262"/>
        <end position="372"/>
    </location>
</feature>
<dbReference type="OrthoDB" id="343110at2"/>
<dbReference type="Pfam" id="PF12395">
    <property type="entry name" value="DUF3658"/>
    <property type="match status" value="1"/>
</dbReference>
<evidence type="ECO:0000259" key="1">
    <source>
        <dbReference type="Pfam" id="PF08874"/>
    </source>
</evidence>
<keyword evidence="4" id="KW-1185">Reference proteome</keyword>
<comment type="caution">
    <text evidence="3">The sequence shown here is derived from an EMBL/GenBank/DDBJ whole genome shotgun (WGS) entry which is preliminary data.</text>
</comment>
<sequence>MKTKVNYPFIYFLMEPNVVFVYKMETNHYLTVSDWIESGELQTFELNHEDEFETFTHENSAPLEGKGYLMQQSDMTLMVEKINKYIQKYRQLHTFSAGFDEAGYKTSTVHLVSSESAAGILRVGLERPKVVIGLPDSLSIGPLWKLDEKVGQTLRNEWLYEHINYEGDDYEYENKFANALREIEDIPGQNPIYIWYGNNADEQIGLRFLLYLLRNKTNVIYLINSTELYERYIAPNLNGQTVLHTGHIEPEDLRWLYEKNSKSQSLSDQDINQYHKEWISLSQSKEVLRLWRDHEIAEVNENNYDPLIIKTIEMLHHGQESKDFIKAGMVIGEILSGTNESINAFFLEYRIRHLIYSGVLELKGIPKSMRHYGVKLR</sequence>
<name>A0A4S3PT81_9BACI</name>
<dbReference type="EMBL" id="SLUB01000021">
    <property type="protein sequence ID" value="THE12052.1"/>
    <property type="molecule type" value="Genomic_DNA"/>
</dbReference>
<evidence type="ECO:0000313" key="4">
    <source>
        <dbReference type="Proteomes" id="UP000306477"/>
    </source>
</evidence>